<keyword evidence="2" id="KW-0732">Signal</keyword>
<evidence type="ECO:0000256" key="1">
    <source>
        <dbReference type="SAM" id="MobiDB-lite"/>
    </source>
</evidence>
<dbReference type="RefSeq" id="WP_219083441.1">
    <property type="nucleotide sequence ID" value="NZ_CP079216.1"/>
</dbReference>
<name>A0ABX8SM65_9ACTN</name>
<keyword evidence="4" id="KW-1185">Reference proteome</keyword>
<evidence type="ECO:0000256" key="2">
    <source>
        <dbReference type="SAM" id="SignalP"/>
    </source>
</evidence>
<feature type="chain" id="PRO_5047506997" description="SnoaL-like domain-containing protein" evidence="2">
    <location>
        <begin position="18"/>
        <end position="196"/>
    </location>
</feature>
<evidence type="ECO:0000313" key="3">
    <source>
        <dbReference type="EMBL" id="QXT63512.1"/>
    </source>
</evidence>
<organism evidence="3 4">
    <name type="scientific">Tessaracoccus palaemonis</name>
    <dbReference type="NCBI Taxonomy" id="2829499"/>
    <lineage>
        <taxon>Bacteria</taxon>
        <taxon>Bacillati</taxon>
        <taxon>Actinomycetota</taxon>
        <taxon>Actinomycetes</taxon>
        <taxon>Propionibacteriales</taxon>
        <taxon>Propionibacteriaceae</taxon>
        <taxon>Tessaracoccus</taxon>
    </lineage>
</organism>
<evidence type="ECO:0008006" key="5">
    <source>
        <dbReference type="Google" id="ProtNLM"/>
    </source>
</evidence>
<protein>
    <recommendedName>
        <fullName evidence="5">SnoaL-like domain-containing protein</fullName>
    </recommendedName>
</protein>
<dbReference type="EMBL" id="CP079216">
    <property type="protein sequence ID" value="QXT63512.1"/>
    <property type="molecule type" value="Genomic_DNA"/>
</dbReference>
<evidence type="ECO:0000313" key="4">
    <source>
        <dbReference type="Proteomes" id="UP000824504"/>
    </source>
</evidence>
<sequence length="196" mass="21640">MRASVMLIAVVLLVGCAGDGVESVSPEPTAVTTSIPVASPTPSASPSPTVMPTYPSDLPTESAEEAAIIAGWQEYWRVYAKFTADPNGYTDFSEVSYVTTDERGRILLNFLTYMRENDLKTLGGQVFRDVRVKRVDKGIAEVQYCFDTRHVDVRHADTGEVFERDVADTYVETATMHEGADGIWRVARIHDKEAKC</sequence>
<feature type="compositionally biased region" description="Low complexity" evidence="1">
    <location>
        <begin position="31"/>
        <end position="50"/>
    </location>
</feature>
<reference evidence="3 4" key="1">
    <citation type="submission" date="2021-07" db="EMBL/GenBank/DDBJ databases">
        <title>complete genome sequencing of Tessaracoccus sp.J1M15.</title>
        <authorList>
            <person name="Bae J.-W."/>
            <person name="Kim D.-y."/>
        </authorList>
    </citation>
    <scope>NUCLEOTIDE SEQUENCE [LARGE SCALE GENOMIC DNA]</scope>
    <source>
        <strain evidence="3 4">J1M15</strain>
    </source>
</reference>
<proteinExistence type="predicted"/>
<feature type="region of interest" description="Disordered" evidence="1">
    <location>
        <begin position="25"/>
        <end position="50"/>
    </location>
</feature>
<dbReference type="PROSITE" id="PS51257">
    <property type="entry name" value="PROKAR_LIPOPROTEIN"/>
    <property type="match status" value="1"/>
</dbReference>
<accession>A0ABX8SM65</accession>
<feature type="signal peptide" evidence="2">
    <location>
        <begin position="1"/>
        <end position="17"/>
    </location>
</feature>
<gene>
    <name evidence="3" type="ORF">KDB89_03270</name>
</gene>
<dbReference type="Proteomes" id="UP000824504">
    <property type="component" value="Chromosome"/>
</dbReference>